<evidence type="ECO:0000256" key="3">
    <source>
        <dbReference type="ARBA" id="ARBA00023008"/>
    </source>
</evidence>
<dbReference type="GO" id="GO:0042597">
    <property type="term" value="C:periplasmic space"/>
    <property type="evidence" value="ECO:0007669"/>
    <property type="project" value="InterPro"/>
</dbReference>
<dbReference type="InterPro" id="IPR006376">
    <property type="entry name" value="Cu-R_CopA"/>
</dbReference>
<dbReference type="CDD" id="cd13874">
    <property type="entry name" value="CuRO_2_CopA"/>
    <property type="match status" value="1"/>
</dbReference>
<dbReference type="Pfam" id="PF00394">
    <property type="entry name" value="Cu-oxidase"/>
    <property type="match status" value="1"/>
</dbReference>
<dbReference type="InterPro" id="IPR034282">
    <property type="entry name" value="CuRO_2_CopA"/>
</dbReference>
<evidence type="ECO:0000256" key="4">
    <source>
        <dbReference type="SAM" id="SignalP"/>
    </source>
</evidence>
<evidence type="ECO:0000256" key="1">
    <source>
        <dbReference type="ARBA" id="ARBA00022723"/>
    </source>
</evidence>
<keyword evidence="4" id="KW-0732">Signal</keyword>
<gene>
    <name evidence="8" type="ORF">BXT89_05600</name>
</gene>
<dbReference type="GO" id="GO:0005507">
    <property type="term" value="F:copper ion binding"/>
    <property type="evidence" value="ECO:0007669"/>
    <property type="project" value="InterPro"/>
</dbReference>
<dbReference type="InterPro" id="IPR002355">
    <property type="entry name" value="Cu_oxidase_Cu_BS"/>
</dbReference>
<feature type="domain" description="Plastocyanin-like" evidence="7">
    <location>
        <begin position="35"/>
        <end position="137"/>
    </location>
</feature>
<dbReference type="CDD" id="cd13896">
    <property type="entry name" value="CuRO_3_CopA"/>
    <property type="match status" value="1"/>
</dbReference>
<evidence type="ECO:0000259" key="6">
    <source>
        <dbReference type="Pfam" id="PF07731"/>
    </source>
</evidence>
<dbReference type="InterPro" id="IPR008972">
    <property type="entry name" value="Cupredoxin"/>
</dbReference>
<proteinExistence type="predicted"/>
<keyword evidence="2" id="KW-0560">Oxidoreductase</keyword>
<name>A0A1S8DHD3_9GAMM</name>
<dbReference type="STRING" id="254161.SAMN05216256_111105"/>
<keyword evidence="3" id="KW-0186">Copper</keyword>
<dbReference type="Gene3D" id="2.60.40.420">
    <property type="entry name" value="Cupredoxins - blue copper proteins"/>
    <property type="match status" value="3"/>
</dbReference>
<dbReference type="InterPro" id="IPR011707">
    <property type="entry name" value="Cu-oxidase-like_N"/>
</dbReference>
<dbReference type="NCBIfam" id="TIGR01480">
    <property type="entry name" value="copper_res_A"/>
    <property type="match status" value="1"/>
</dbReference>
<organism evidence="8 9">
    <name type="scientific">Halopseudomonas pachastrellae</name>
    <dbReference type="NCBI Taxonomy" id="254161"/>
    <lineage>
        <taxon>Bacteria</taxon>
        <taxon>Pseudomonadati</taxon>
        <taxon>Pseudomonadota</taxon>
        <taxon>Gammaproteobacteria</taxon>
        <taxon>Pseudomonadales</taxon>
        <taxon>Pseudomonadaceae</taxon>
        <taxon>Halopseudomonas</taxon>
    </lineage>
</organism>
<dbReference type="InterPro" id="IPR034279">
    <property type="entry name" value="CuRO_3_CopA"/>
</dbReference>
<evidence type="ECO:0000313" key="9">
    <source>
        <dbReference type="Proteomes" id="UP000242847"/>
    </source>
</evidence>
<dbReference type="InterPro" id="IPR001117">
    <property type="entry name" value="Cu-oxidase_2nd"/>
</dbReference>
<dbReference type="PROSITE" id="PS00079">
    <property type="entry name" value="MULTICOPPER_OXIDASE1"/>
    <property type="match status" value="1"/>
</dbReference>
<keyword evidence="1" id="KW-0479">Metal-binding</keyword>
<protein>
    <submittedName>
        <fullName evidence="8">Copper oxidase</fullName>
    </submittedName>
</protein>
<sequence>MLNKGFVAALALLPLISWAGEYSLTVDRVTIDTGDFRKQGIGYNGASPGPILRFREGEDVTIHVTNNLDEPTSVHWHGLILPYQMDGVPGLSYPGIAPGETFTYRFPIKQSGTYWFHSHSGFQEPDGAYGAIIIEPDGREPFRYDREYVVQLTDKHPHSGDRIMRNLKSSADYYNRQQQTVGDFWRDSRERGLAATLKDRLMWGDMRMMSSDIEDVQGFTGLINGKGPEQNWTGLFKPGERVRLRLINSSAMTYFDVRLPGLKMTVVQADGNNVQPVTVDELRIGVAETYDVIVQPKEDQAYTLFAESMGRSGFARGTLAPREGMQGEIPALRPAPLLTMADMGMAHAGMDHGDMAGMDHSGMNHGDMAGMDHRGTNHGDMAGMDHGSMSHGDMAGMDHSGMNHGDMAGMDHSGMNHGDMAGMDHGSMNHGDMAGMDHSGMDHGDMAGMDHGNMNHGEAAALPADPFYAEGSGLIPQAYNDGRFLSYADLRAQKPLYEDREPTREIELRLTGNMERYIWSINGIKESDAEPIRLQYGERVRFKFINETMMTHPMHLHGMWSILDVGADQWNPVKHVISVAPGTTVYMETEVDAPGKWAFHCHLSYHAAAGMFRTVIVEGGPEGDDS</sequence>
<dbReference type="Proteomes" id="UP000242847">
    <property type="component" value="Unassembled WGS sequence"/>
</dbReference>
<dbReference type="PANTHER" id="PTHR11709">
    <property type="entry name" value="MULTI-COPPER OXIDASE"/>
    <property type="match status" value="1"/>
</dbReference>
<evidence type="ECO:0000256" key="2">
    <source>
        <dbReference type="ARBA" id="ARBA00023002"/>
    </source>
</evidence>
<dbReference type="AlphaFoldDB" id="A0A1S8DHD3"/>
<comment type="caution">
    <text evidence="8">The sequence shown here is derived from an EMBL/GenBank/DDBJ whole genome shotgun (WGS) entry which is preliminary data.</text>
</comment>
<dbReference type="Pfam" id="PF07731">
    <property type="entry name" value="Cu-oxidase_2"/>
    <property type="match status" value="1"/>
</dbReference>
<reference evidence="8 9" key="1">
    <citation type="submission" date="2017-01" db="EMBL/GenBank/DDBJ databases">
        <title>Draft genome sequence of Pseudomonas pachastrellae type strain CCUG 46540T from a deep sea.</title>
        <authorList>
            <person name="Gomila M."/>
            <person name="Mulet M."/>
            <person name="Lalucat J."/>
            <person name="Garcia-Valdes E."/>
        </authorList>
    </citation>
    <scope>NUCLEOTIDE SEQUENCE [LARGE SCALE GENOMIC DNA]</scope>
    <source>
        <strain evidence="8 9">CCUG 46540</strain>
    </source>
</reference>
<dbReference type="PROSITE" id="PS00080">
    <property type="entry name" value="MULTICOPPER_OXIDASE2"/>
    <property type="match status" value="1"/>
</dbReference>
<dbReference type="InterPro" id="IPR011706">
    <property type="entry name" value="Cu-oxidase_C"/>
</dbReference>
<dbReference type="InterPro" id="IPR033138">
    <property type="entry name" value="Cu_oxidase_CS"/>
</dbReference>
<feature type="signal peptide" evidence="4">
    <location>
        <begin position="1"/>
        <end position="19"/>
    </location>
</feature>
<dbReference type="GO" id="GO:0016491">
    <property type="term" value="F:oxidoreductase activity"/>
    <property type="evidence" value="ECO:0007669"/>
    <property type="project" value="UniProtKB-KW"/>
</dbReference>
<dbReference type="EMBL" id="MUBC01000009">
    <property type="protein sequence ID" value="ONM44803.1"/>
    <property type="molecule type" value="Genomic_DNA"/>
</dbReference>
<dbReference type="PANTHER" id="PTHR11709:SF394">
    <property type="entry name" value="FI03373P-RELATED"/>
    <property type="match status" value="1"/>
</dbReference>
<feature type="chain" id="PRO_5012978361" evidence="4">
    <location>
        <begin position="20"/>
        <end position="626"/>
    </location>
</feature>
<dbReference type="RefSeq" id="WP_083725571.1">
    <property type="nucleotide sequence ID" value="NZ_MUBC01000009.1"/>
</dbReference>
<dbReference type="InterPro" id="IPR045087">
    <property type="entry name" value="Cu-oxidase_fam"/>
</dbReference>
<dbReference type="SUPFAM" id="SSF49503">
    <property type="entry name" value="Cupredoxins"/>
    <property type="match status" value="3"/>
</dbReference>
<evidence type="ECO:0000259" key="7">
    <source>
        <dbReference type="Pfam" id="PF07732"/>
    </source>
</evidence>
<accession>A0A1S8DHD3</accession>
<keyword evidence="9" id="KW-1185">Reference proteome</keyword>
<feature type="domain" description="Plastocyanin-like" evidence="6">
    <location>
        <begin position="500"/>
        <end position="618"/>
    </location>
</feature>
<dbReference type="Pfam" id="PF07732">
    <property type="entry name" value="Cu-oxidase_3"/>
    <property type="match status" value="1"/>
</dbReference>
<evidence type="ECO:0000259" key="5">
    <source>
        <dbReference type="Pfam" id="PF00394"/>
    </source>
</evidence>
<feature type="domain" description="Plastocyanin-like" evidence="5">
    <location>
        <begin position="181"/>
        <end position="310"/>
    </location>
</feature>
<evidence type="ECO:0000313" key="8">
    <source>
        <dbReference type="EMBL" id="ONM44803.1"/>
    </source>
</evidence>